<dbReference type="HOGENOM" id="CLU_423006_0_0_1"/>
<dbReference type="EMBL" id="GL377595">
    <property type="protein sequence ID" value="EFJ22684.1"/>
    <property type="molecule type" value="Genomic_DNA"/>
</dbReference>
<dbReference type="Gramene" id="EFJ22684">
    <property type="protein sequence ID" value="EFJ22684"/>
    <property type="gene ID" value="SELMODRAFT_416386"/>
</dbReference>
<dbReference type="KEGG" id="smo:SELMODRAFT_416386"/>
<accession>D8RZ46</accession>
<evidence type="ECO:0000313" key="1">
    <source>
        <dbReference type="EMBL" id="EFJ22684.1"/>
    </source>
</evidence>
<dbReference type="InParanoid" id="D8RZ46"/>
<protein>
    <submittedName>
        <fullName evidence="1">Uncharacterized protein</fullName>
    </submittedName>
</protein>
<gene>
    <name evidence="1" type="ORF">SELMODRAFT_416386</name>
</gene>
<organism evidence="2">
    <name type="scientific">Selaginella moellendorffii</name>
    <name type="common">Spikemoss</name>
    <dbReference type="NCBI Taxonomy" id="88036"/>
    <lineage>
        <taxon>Eukaryota</taxon>
        <taxon>Viridiplantae</taxon>
        <taxon>Streptophyta</taxon>
        <taxon>Embryophyta</taxon>
        <taxon>Tracheophyta</taxon>
        <taxon>Lycopodiopsida</taxon>
        <taxon>Selaginellales</taxon>
        <taxon>Selaginellaceae</taxon>
        <taxon>Selaginella</taxon>
    </lineage>
</organism>
<name>D8RZ46_SELML</name>
<sequence>MMVSSGALRRNVRLGSQLGVRPVCPLTMRNGPIPWATIAAPTHLPKRQEQEEGLLHRALTQCQSAAKLRTVSKFVSMAAHPYEEEAAALDMHEAASMEYLLEYWDSPETDETLFLVLAVCYIARLSGAERSACAATLGWDGAREQLDCMVDFARQELLSSGSAGLRSLGSSDSSKQDEEVSEHLEILWAKFCNERSIRVTSEMPARNIIAMNYWASPPYRKPSNGEFRWRCQGNQLRNTGSKESSRLYGVAAVPKLFGLVSKILKADFFLTLPVERLGWNMLSCKRSSNRDGVRRAYSQLTRHPLDPPPMRMFPYEMDSAPLRVKELVLLLQGIENNKLLRSLVTERPPLSVLPHHHAIWNCKQHARIWLARHDLRIYYDHNLTYGRLGTLDAAEEEEEEVLLDAFCKERTPSVIEHTLRTQTQDIMWEEIKGEMVMHMRPEDYDVAKPPDTAIWRAYTQYVGHSRVVLPTMEGCEPPVLWDIHKEITRRLGLETKTRRSKDGLFPPAAEDFSLDELDRLYLARCCSCTGETGQTAKKDPYETIRPAVTLPKVDALICCSHSSHIGHGVAVESFPCKMQTMNTDVTKKKDIKHYSILCLVPPAHHETRGRAFYLFVFNSSFTSSGCR</sequence>
<dbReference type="Proteomes" id="UP000001514">
    <property type="component" value="Unassembled WGS sequence"/>
</dbReference>
<evidence type="ECO:0000313" key="2">
    <source>
        <dbReference type="Proteomes" id="UP000001514"/>
    </source>
</evidence>
<keyword evidence="2" id="KW-1185">Reference proteome</keyword>
<reference evidence="1 2" key="1">
    <citation type="journal article" date="2011" name="Science">
        <title>The Selaginella genome identifies genetic changes associated with the evolution of vascular plants.</title>
        <authorList>
            <person name="Banks J.A."/>
            <person name="Nishiyama T."/>
            <person name="Hasebe M."/>
            <person name="Bowman J.L."/>
            <person name="Gribskov M."/>
            <person name="dePamphilis C."/>
            <person name="Albert V.A."/>
            <person name="Aono N."/>
            <person name="Aoyama T."/>
            <person name="Ambrose B.A."/>
            <person name="Ashton N.W."/>
            <person name="Axtell M.J."/>
            <person name="Barker E."/>
            <person name="Barker M.S."/>
            <person name="Bennetzen J.L."/>
            <person name="Bonawitz N.D."/>
            <person name="Chapple C."/>
            <person name="Cheng C."/>
            <person name="Correa L.G."/>
            <person name="Dacre M."/>
            <person name="DeBarry J."/>
            <person name="Dreyer I."/>
            <person name="Elias M."/>
            <person name="Engstrom E.M."/>
            <person name="Estelle M."/>
            <person name="Feng L."/>
            <person name="Finet C."/>
            <person name="Floyd S.K."/>
            <person name="Frommer W.B."/>
            <person name="Fujita T."/>
            <person name="Gramzow L."/>
            <person name="Gutensohn M."/>
            <person name="Harholt J."/>
            <person name="Hattori M."/>
            <person name="Heyl A."/>
            <person name="Hirai T."/>
            <person name="Hiwatashi Y."/>
            <person name="Ishikawa M."/>
            <person name="Iwata M."/>
            <person name="Karol K.G."/>
            <person name="Koehler B."/>
            <person name="Kolukisaoglu U."/>
            <person name="Kubo M."/>
            <person name="Kurata T."/>
            <person name="Lalonde S."/>
            <person name="Li K."/>
            <person name="Li Y."/>
            <person name="Litt A."/>
            <person name="Lyons E."/>
            <person name="Manning G."/>
            <person name="Maruyama T."/>
            <person name="Michael T.P."/>
            <person name="Mikami K."/>
            <person name="Miyazaki S."/>
            <person name="Morinaga S."/>
            <person name="Murata T."/>
            <person name="Mueller-Roeber B."/>
            <person name="Nelson D.R."/>
            <person name="Obara M."/>
            <person name="Oguri Y."/>
            <person name="Olmstead R.G."/>
            <person name="Onodera N."/>
            <person name="Petersen B.L."/>
            <person name="Pils B."/>
            <person name="Prigge M."/>
            <person name="Rensing S.A."/>
            <person name="Riano-Pachon D.M."/>
            <person name="Roberts A.W."/>
            <person name="Sato Y."/>
            <person name="Scheller H.V."/>
            <person name="Schulz B."/>
            <person name="Schulz C."/>
            <person name="Shakirov E.V."/>
            <person name="Shibagaki N."/>
            <person name="Shinohara N."/>
            <person name="Shippen D.E."/>
            <person name="Soerensen I."/>
            <person name="Sotooka R."/>
            <person name="Sugimoto N."/>
            <person name="Sugita M."/>
            <person name="Sumikawa N."/>
            <person name="Tanurdzic M."/>
            <person name="Theissen G."/>
            <person name="Ulvskov P."/>
            <person name="Wakazuki S."/>
            <person name="Weng J.K."/>
            <person name="Willats W.W."/>
            <person name="Wipf D."/>
            <person name="Wolf P.G."/>
            <person name="Yang L."/>
            <person name="Zimmer A.D."/>
            <person name="Zhu Q."/>
            <person name="Mitros T."/>
            <person name="Hellsten U."/>
            <person name="Loque D."/>
            <person name="Otillar R."/>
            <person name="Salamov A."/>
            <person name="Schmutz J."/>
            <person name="Shapiro H."/>
            <person name="Lindquist E."/>
            <person name="Lucas S."/>
            <person name="Rokhsar D."/>
            <person name="Grigoriev I.V."/>
        </authorList>
    </citation>
    <scope>NUCLEOTIDE SEQUENCE [LARGE SCALE GENOMIC DNA]</scope>
</reference>
<dbReference type="AlphaFoldDB" id="D8RZ46"/>
<proteinExistence type="predicted"/>